<dbReference type="EMBL" id="JACOYY010000068">
    <property type="protein sequence ID" value="MBI2052498.1"/>
    <property type="molecule type" value="Genomic_DNA"/>
</dbReference>
<dbReference type="EC" id="2.1.1.199" evidence="6"/>
<organism evidence="7 8">
    <name type="scientific">Candidatus Sungiibacteriota bacterium</name>
    <dbReference type="NCBI Taxonomy" id="2750080"/>
    <lineage>
        <taxon>Bacteria</taxon>
        <taxon>Candidatus Sungiibacteriota</taxon>
    </lineage>
</organism>
<evidence type="ECO:0000313" key="8">
    <source>
        <dbReference type="Proteomes" id="UP000786662"/>
    </source>
</evidence>
<feature type="binding site" evidence="6">
    <location>
        <position position="130"/>
    </location>
    <ligand>
        <name>S-adenosyl-L-methionine</name>
        <dbReference type="ChEBI" id="CHEBI:59789"/>
    </ligand>
</feature>
<comment type="function">
    <text evidence="6">Specifically methylates the N4 position of cytidine in position 1402 (C1402) of 16S rRNA.</text>
</comment>
<dbReference type="GO" id="GO:0070475">
    <property type="term" value="P:rRNA base methylation"/>
    <property type="evidence" value="ECO:0007669"/>
    <property type="project" value="UniProtKB-UniRule"/>
</dbReference>
<keyword evidence="2 6" id="KW-0698">rRNA processing</keyword>
<evidence type="ECO:0000256" key="3">
    <source>
        <dbReference type="ARBA" id="ARBA00022603"/>
    </source>
</evidence>
<dbReference type="InterPro" id="IPR002903">
    <property type="entry name" value="RsmH"/>
</dbReference>
<feature type="binding site" evidence="6">
    <location>
        <position position="102"/>
    </location>
    <ligand>
        <name>S-adenosyl-L-methionine</name>
        <dbReference type="ChEBI" id="CHEBI:59789"/>
    </ligand>
</feature>
<dbReference type="SUPFAM" id="SSF81799">
    <property type="entry name" value="Putative methyltransferase TM0872, insert domain"/>
    <property type="match status" value="1"/>
</dbReference>
<dbReference type="AlphaFoldDB" id="A0A9D6DSG9"/>
<comment type="caution">
    <text evidence="7">The sequence shown here is derived from an EMBL/GenBank/DDBJ whole genome shotgun (WGS) entry which is preliminary data.</text>
</comment>
<gene>
    <name evidence="6 7" type="primary">rsmH</name>
    <name evidence="7" type="ORF">HYT38_02355</name>
</gene>
<feature type="binding site" evidence="6">
    <location>
        <position position="123"/>
    </location>
    <ligand>
        <name>S-adenosyl-L-methionine</name>
        <dbReference type="ChEBI" id="CHEBI:59789"/>
    </ligand>
</feature>
<evidence type="ECO:0000313" key="7">
    <source>
        <dbReference type="EMBL" id="MBI2052498.1"/>
    </source>
</evidence>
<proteinExistence type="inferred from homology"/>
<dbReference type="Gene3D" id="1.10.150.170">
    <property type="entry name" value="Putative methyltransferase TM0872, insert domain"/>
    <property type="match status" value="1"/>
</dbReference>
<keyword evidence="5 6" id="KW-0949">S-adenosyl-L-methionine</keyword>
<evidence type="ECO:0000256" key="5">
    <source>
        <dbReference type="ARBA" id="ARBA00022691"/>
    </source>
</evidence>
<sequence>MIHQPVLLQEVIHYLDPQPNEDFIDATFGGGGHAAEILKRTAPNGKLLGIDLDPQAGSGLETRSENLTASEPLVPRRQVGGLRSGIEPGPYQGRLFLECGNFADIAKISSRYFPNGVDGVLFDFGFSTDQLEKSGRGFTYLKDEPLDMRYYQGQTLVAEEIVNKWPEKELEKIFKEFGEERQARRIAKNIAAARKIEKIITTSRLVAVMGSKDIKTIARIFQALRIAVNNELENIRSGLVGAWQILKPEGRLAAIAFHSLEDRIVKTFFNEKKQAAAGSILTKKPVTATAAEINQNSKSRSAKLRVIRKLGVSQ</sequence>
<feature type="binding site" evidence="6">
    <location>
        <position position="51"/>
    </location>
    <ligand>
        <name>S-adenosyl-L-methionine</name>
        <dbReference type="ChEBI" id="CHEBI:59789"/>
    </ligand>
</feature>
<dbReference type="PANTHER" id="PTHR11265:SF0">
    <property type="entry name" value="12S RRNA N4-METHYLCYTIDINE METHYLTRANSFERASE"/>
    <property type="match status" value="1"/>
</dbReference>
<protein>
    <recommendedName>
        <fullName evidence="6">Ribosomal RNA small subunit methyltransferase H</fullName>
        <ecNumber evidence="6">2.1.1.199</ecNumber>
    </recommendedName>
    <alternativeName>
        <fullName evidence="6">16S rRNA m(4)C1402 methyltransferase</fullName>
    </alternativeName>
    <alternativeName>
        <fullName evidence="6">rRNA (cytosine-N(4)-)-methyltransferase RsmH</fullName>
    </alternativeName>
</protein>
<keyword evidence="3 6" id="KW-0489">Methyltransferase</keyword>
<comment type="subcellular location">
    <subcellularLocation>
        <location evidence="6">Cytoplasm</location>
    </subcellularLocation>
</comment>
<evidence type="ECO:0000256" key="6">
    <source>
        <dbReference type="HAMAP-Rule" id="MF_01007"/>
    </source>
</evidence>
<dbReference type="SUPFAM" id="SSF53335">
    <property type="entry name" value="S-adenosyl-L-methionine-dependent methyltransferases"/>
    <property type="match status" value="1"/>
</dbReference>
<keyword evidence="6" id="KW-0963">Cytoplasm</keyword>
<dbReference type="InterPro" id="IPR023397">
    <property type="entry name" value="SAM-dep_MeTrfase_MraW_recog"/>
</dbReference>
<evidence type="ECO:0000256" key="1">
    <source>
        <dbReference type="ARBA" id="ARBA00010396"/>
    </source>
</evidence>
<dbReference type="GO" id="GO:0071424">
    <property type="term" value="F:rRNA (cytosine-N4-)-methyltransferase activity"/>
    <property type="evidence" value="ECO:0007669"/>
    <property type="project" value="UniProtKB-UniRule"/>
</dbReference>
<comment type="similarity">
    <text evidence="1 6">Belongs to the methyltransferase superfamily. RsmH family.</text>
</comment>
<accession>A0A9D6DSG9</accession>
<keyword evidence="4 6" id="KW-0808">Transferase</keyword>
<dbReference type="PANTHER" id="PTHR11265">
    <property type="entry name" value="S-ADENOSYL-METHYLTRANSFERASE MRAW"/>
    <property type="match status" value="1"/>
</dbReference>
<name>A0A9D6DSG9_9BACT</name>
<dbReference type="InterPro" id="IPR029063">
    <property type="entry name" value="SAM-dependent_MTases_sf"/>
</dbReference>
<dbReference type="NCBIfam" id="TIGR00006">
    <property type="entry name" value="16S rRNA (cytosine(1402)-N(4))-methyltransferase RsmH"/>
    <property type="match status" value="1"/>
</dbReference>
<dbReference type="Pfam" id="PF01795">
    <property type="entry name" value="Methyltransf_5"/>
    <property type="match status" value="2"/>
</dbReference>
<dbReference type="PIRSF" id="PIRSF004486">
    <property type="entry name" value="MraW"/>
    <property type="match status" value="1"/>
</dbReference>
<feature type="binding site" evidence="6">
    <location>
        <begin position="31"/>
        <end position="33"/>
    </location>
    <ligand>
        <name>S-adenosyl-L-methionine</name>
        <dbReference type="ChEBI" id="CHEBI:59789"/>
    </ligand>
</feature>
<evidence type="ECO:0000256" key="4">
    <source>
        <dbReference type="ARBA" id="ARBA00022679"/>
    </source>
</evidence>
<dbReference type="Proteomes" id="UP000786662">
    <property type="component" value="Unassembled WGS sequence"/>
</dbReference>
<dbReference type="GO" id="GO:0005737">
    <property type="term" value="C:cytoplasm"/>
    <property type="evidence" value="ECO:0007669"/>
    <property type="project" value="UniProtKB-SubCell"/>
</dbReference>
<reference evidence="7" key="1">
    <citation type="submission" date="2020-07" db="EMBL/GenBank/DDBJ databases">
        <title>Huge and variable diversity of episymbiotic CPR bacteria and DPANN archaea in groundwater ecosystems.</title>
        <authorList>
            <person name="He C.Y."/>
            <person name="Keren R."/>
            <person name="Whittaker M."/>
            <person name="Farag I.F."/>
            <person name="Doudna J."/>
            <person name="Cate J.H.D."/>
            <person name="Banfield J.F."/>
        </authorList>
    </citation>
    <scope>NUCLEOTIDE SEQUENCE</scope>
    <source>
        <strain evidence="7">NC_groundwater_191_Ag_S-0.1um_45_8</strain>
    </source>
</reference>
<dbReference type="HAMAP" id="MF_01007">
    <property type="entry name" value="16SrRNA_methyltr_H"/>
    <property type="match status" value="1"/>
</dbReference>
<dbReference type="Gene3D" id="3.40.50.150">
    <property type="entry name" value="Vaccinia Virus protein VP39"/>
    <property type="match status" value="1"/>
</dbReference>
<comment type="catalytic activity">
    <reaction evidence="6">
        <text>cytidine(1402) in 16S rRNA + S-adenosyl-L-methionine = N(4)-methylcytidine(1402) in 16S rRNA + S-adenosyl-L-homocysteine + H(+)</text>
        <dbReference type="Rhea" id="RHEA:42928"/>
        <dbReference type="Rhea" id="RHEA-COMP:10286"/>
        <dbReference type="Rhea" id="RHEA-COMP:10287"/>
        <dbReference type="ChEBI" id="CHEBI:15378"/>
        <dbReference type="ChEBI" id="CHEBI:57856"/>
        <dbReference type="ChEBI" id="CHEBI:59789"/>
        <dbReference type="ChEBI" id="CHEBI:74506"/>
        <dbReference type="ChEBI" id="CHEBI:82748"/>
        <dbReference type="EC" id="2.1.1.199"/>
    </reaction>
</comment>
<evidence type="ECO:0000256" key="2">
    <source>
        <dbReference type="ARBA" id="ARBA00022552"/>
    </source>
</evidence>